<evidence type="ECO:0000256" key="1">
    <source>
        <dbReference type="SAM" id="MobiDB-lite"/>
    </source>
</evidence>
<feature type="region of interest" description="Disordered" evidence="1">
    <location>
        <begin position="1"/>
        <end position="35"/>
    </location>
</feature>
<feature type="region of interest" description="Disordered" evidence="1">
    <location>
        <begin position="59"/>
        <end position="98"/>
    </location>
</feature>
<name>A0A7R8ZUX3_9CRUS</name>
<evidence type="ECO:0000313" key="2">
    <source>
        <dbReference type="EMBL" id="CAD7235371.1"/>
    </source>
</evidence>
<feature type="non-terminal residue" evidence="2">
    <location>
        <position position="131"/>
    </location>
</feature>
<reference evidence="2" key="1">
    <citation type="submission" date="2020-11" db="EMBL/GenBank/DDBJ databases">
        <authorList>
            <person name="Tran Van P."/>
        </authorList>
    </citation>
    <scope>NUCLEOTIDE SEQUENCE</scope>
</reference>
<accession>A0A7R8ZUX3</accession>
<sequence length="131" mass="13609">ASSLSPLTSGFLGLPPGPEDERGNRTSRAHTNSESILEMGFAGRGFIANYEPSPWHQTADFSESLSRGCNDQRASEKNQEHWGAVDSGTNGVELGPGDSAGRGVILSLKSGGPFAGLTACGLDNEALSCVE</sequence>
<protein>
    <submittedName>
        <fullName evidence="2">Uncharacterized protein</fullName>
    </submittedName>
</protein>
<dbReference type="EMBL" id="OB672391">
    <property type="protein sequence ID" value="CAD7235371.1"/>
    <property type="molecule type" value="Genomic_DNA"/>
</dbReference>
<proteinExistence type="predicted"/>
<feature type="compositionally biased region" description="Polar residues" evidence="1">
    <location>
        <begin position="59"/>
        <end position="69"/>
    </location>
</feature>
<dbReference type="AlphaFoldDB" id="A0A7R8ZUX3"/>
<gene>
    <name evidence="2" type="ORF">CTOB1V02_LOCUS13186</name>
</gene>
<organism evidence="2">
    <name type="scientific">Cyprideis torosa</name>
    <dbReference type="NCBI Taxonomy" id="163714"/>
    <lineage>
        <taxon>Eukaryota</taxon>
        <taxon>Metazoa</taxon>
        <taxon>Ecdysozoa</taxon>
        <taxon>Arthropoda</taxon>
        <taxon>Crustacea</taxon>
        <taxon>Oligostraca</taxon>
        <taxon>Ostracoda</taxon>
        <taxon>Podocopa</taxon>
        <taxon>Podocopida</taxon>
        <taxon>Cytherocopina</taxon>
        <taxon>Cytheroidea</taxon>
        <taxon>Cytherideidae</taxon>
        <taxon>Cyprideis</taxon>
    </lineage>
</organism>